<name>A0AAV3WHC8_9CYAN</name>
<dbReference type="EMBL" id="BLAY01000042">
    <property type="protein sequence ID" value="GET38274.1"/>
    <property type="molecule type" value="Genomic_DNA"/>
</dbReference>
<dbReference type="AlphaFoldDB" id="A0AAV3WHC8"/>
<evidence type="ECO:0000313" key="2">
    <source>
        <dbReference type="Proteomes" id="UP001050975"/>
    </source>
</evidence>
<comment type="caution">
    <text evidence="1">The sequence shown here is derived from an EMBL/GenBank/DDBJ whole genome shotgun (WGS) entry which is preliminary data.</text>
</comment>
<dbReference type="Proteomes" id="UP001050975">
    <property type="component" value="Unassembled WGS sequence"/>
</dbReference>
<proteinExistence type="predicted"/>
<organism evidence="1 2">
    <name type="scientific">Microseira wollei NIES-4236</name>
    <dbReference type="NCBI Taxonomy" id="2530354"/>
    <lineage>
        <taxon>Bacteria</taxon>
        <taxon>Bacillati</taxon>
        <taxon>Cyanobacteriota</taxon>
        <taxon>Cyanophyceae</taxon>
        <taxon>Oscillatoriophycideae</taxon>
        <taxon>Aerosakkonematales</taxon>
        <taxon>Aerosakkonemataceae</taxon>
        <taxon>Microseira</taxon>
    </lineage>
</organism>
<evidence type="ECO:0008006" key="3">
    <source>
        <dbReference type="Google" id="ProtNLM"/>
    </source>
</evidence>
<protein>
    <recommendedName>
        <fullName evidence="3">Ribbon-helix-helix protein CopG domain-containing protein</fullName>
    </recommendedName>
</protein>
<gene>
    <name evidence="1" type="ORF">MiSe_30300</name>
</gene>
<reference evidence="1" key="1">
    <citation type="submission" date="2019-10" db="EMBL/GenBank/DDBJ databases">
        <title>Draft genome sequece of Microseira wollei NIES-4236.</title>
        <authorList>
            <person name="Yamaguchi H."/>
            <person name="Suzuki S."/>
            <person name="Kawachi M."/>
        </authorList>
    </citation>
    <scope>NUCLEOTIDE SEQUENCE</scope>
    <source>
        <strain evidence="1">NIES-4236</strain>
    </source>
</reference>
<evidence type="ECO:0000313" key="1">
    <source>
        <dbReference type="EMBL" id="GET38274.1"/>
    </source>
</evidence>
<sequence>MGKYNPYVRITEEERQILDDYCKAVDRTGSDVIRDFIRSLRRKNKKSLDGS</sequence>
<accession>A0AAV3WHC8</accession>
<keyword evidence="2" id="KW-1185">Reference proteome</keyword>